<feature type="region of interest" description="Disordered" evidence="1">
    <location>
        <begin position="193"/>
        <end position="269"/>
    </location>
</feature>
<organism evidence="2 3">
    <name type="scientific">Vitrella brassicaformis (strain CCMP3155)</name>
    <dbReference type="NCBI Taxonomy" id="1169540"/>
    <lineage>
        <taxon>Eukaryota</taxon>
        <taxon>Sar</taxon>
        <taxon>Alveolata</taxon>
        <taxon>Colpodellida</taxon>
        <taxon>Vitrellaceae</taxon>
        <taxon>Vitrella</taxon>
    </lineage>
</organism>
<proteinExistence type="predicted"/>
<dbReference type="Proteomes" id="UP000041254">
    <property type="component" value="Unassembled WGS sequence"/>
</dbReference>
<dbReference type="PhylomeDB" id="A0A0G4EYM9"/>
<dbReference type="EMBL" id="CDMY01000347">
    <property type="protein sequence ID" value="CEM03997.1"/>
    <property type="molecule type" value="Genomic_DNA"/>
</dbReference>
<evidence type="ECO:0000256" key="1">
    <source>
        <dbReference type="SAM" id="MobiDB-lite"/>
    </source>
</evidence>
<reference evidence="2 3" key="1">
    <citation type="submission" date="2014-11" db="EMBL/GenBank/DDBJ databases">
        <authorList>
            <person name="Zhu J."/>
            <person name="Qi W."/>
            <person name="Song R."/>
        </authorList>
    </citation>
    <scope>NUCLEOTIDE SEQUENCE [LARGE SCALE GENOMIC DNA]</scope>
</reference>
<evidence type="ECO:0000313" key="2">
    <source>
        <dbReference type="EMBL" id="CEM03997.1"/>
    </source>
</evidence>
<name>A0A0G4EYM9_VITBC</name>
<keyword evidence="3" id="KW-1185">Reference proteome</keyword>
<dbReference type="AlphaFoldDB" id="A0A0G4EYM9"/>
<dbReference type="VEuPathDB" id="CryptoDB:Vbra_8479"/>
<protein>
    <submittedName>
        <fullName evidence="2">Uncharacterized protein</fullName>
    </submittedName>
</protein>
<dbReference type="OrthoDB" id="49113at2759"/>
<dbReference type="InParanoid" id="A0A0G4EYM9"/>
<feature type="compositionally biased region" description="Basic and acidic residues" evidence="1">
    <location>
        <begin position="227"/>
        <end position="242"/>
    </location>
</feature>
<sequence length="293" mass="32145">MSRREDSPCRMKEESEKVMRFLDIPSHLLDSRHDKCFCLKCYSPPTQPYTRGDPPVPYIPPLGWYRRAIKLTDDERRRFGSYVPAYHGTRIGTYKKIVEDRSIRAPKWRASLADVWERGWMAMGHTGYSFCSPLVEGSETGFAERFVGRVTEEWTSNVPGGNIPYGILVRACEAPNPYAGMFSGMHAPLALAPTQQQQRQGSADHRQGGGSGEGLATSAAEAAAPAADDRVAPRAATKRDSRAAAAAAGGDDDQDGGESDTGSTDTLDSLQLLEMLRKVKRRRPDRVVVSGPG</sequence>
<feature type="compositionally biased region" description="Low complexity" evidence="1">
    <location>
        <begin position="214"/>
        <end position="226"/>
    </location>
</feature>
<accession>A0A0G4EYM9</accession>
<gene>
    <name evidence="2" type="ORF">Vbra_8479</name>
</gene>
<feature type="compositionally biased region" description="Low complexity" evidence="1">
    <location>
        <begin position="260"/>
        <end position="269"/>
    </location>
</feature>
<evidence type="ECO:0000313" key="3">
    <source>
        <dbReference type="Proteomes" id="UP000041254"/>
    </source>
</evidence>